<feature type="compositionally biased region" description="Basic and acidic residues" evidence="3">
    <location>
        <begin position="1396"/>
        <end position="1409"/>
    </location>
</feature>
<gene>
    <name evidence="5" type="ORF">MONBRDRAFT_10537</name>
</gene>
<feature type="domain" description="SH2" evidence="4">
    <location>
        <begin position="974"/>
        <end position="1060"/>
    </location>
</feature>
<name>A9V6N4_MONBE</name>
<feature type="compositionally biased region" description="Basic and acidic residues" evidence="3">
    <location>
        <begin position="805"/>
        <end position="818"/>
    </location>
</feature>
<feature type="region of interest" description="Disordered" evidence="3">
    <location>
        <begin position="1"/>
        <end position="38"/>
    </location>
</feature>
<dbReference type="Proteomes" id="UP000001357">
    <property type="component" value="Unassembled WGS sequence"/>
</dbReference>
<dbReference type="PANTHER" id="PTHR10155:SF0">
    <property type="entry name" value="SUPPRESSOR OF CYTOKINE SIGNALING AT 36E, ISOFORM D"/>
    <property type="match status" value="1"/>
</dbReference>
<dbReference type="InterPro" id="IPR000980">
    <property type="entry name" value="SH2"/>
</dbReference>
<keyword evidence="6" id="KW-1185">Reference proteome</keyword>
<feature type="compositionally biased region" description="Basic residues" evidence="3">
    <location>
        <begin position="1322"/>
        <end position="1345"/>
    </location>
</feature>
<evidence type="ECO:0000256" key="2">
    <source>
        <dbReference type="PROSITE-ProRule" id="PRU00191"/>
    </source>
</evidence>
<dbReference type="PANTHER" id="PTHR10155">
    <property type="entry name" value="PHOSPHATIDYLINOSITOL 3-KINASE REGULATORY SUBUNIT"/>
    <property type="match status" value="1"/>
</dbReference>
<dbReference type="CDD" id="cd00173">
    <property type="entry name" value="SH2"/>
    <property type="match status" value="3"/>
</dbReference>
<dbReference type="PROSITE" id="PS50001">
    <property type="entry name" value="SH2"/>
    <property type="match status" value="4"/>
</dbReference>
<dbReference type="RefSeq" id="XP_001748382.1">
    <property type="nucleotide sequence ID" value="XM_001748330.1"/>
</dbReference>
<feature type="region of interest" description="Disordered" evidence="3">
    <location>
        <begin position="801"/>
        <end position="836"/>
    </location>
</feature>
<feature type="domain" description="SH2" evidence="4">
    <location>
        <begin position="709"/>
        <end position="787"/>
    </location>
</feature>
<evidence type="ECO:0000256" key="3">
    <source>
        <dbReference type="SAM" id="MobiDB-lite"/>
    </source>
</evidence>
<feature type="compositionally biased region" description="Basic residues" evidence="3">
    <location>
        <begin position="1382"/>
        <end position="1395"/>
    </location>
</feature>
<dbReference type="Gene3D" id="3.30.505.10">
    <property type="entry name" value="SH2 domain"/>
    <property type="match status" value="5"/>
</dbReference>
<feature type="compositionally biased region" description="Basic and acidic residues" evidence="3">
    <location>
        <begin position="1"/>
        <end position="11"/>
    </location>
</feature>
<accession>A9V6N4</accession>
<dbReference type="STRING" id="81824.A9V6N4"/>
<feature type="compositionally biased region" description="Basic residues" evidence="3">
    <location>
        <begin position="1452"/>
        <end position="1470"/>
    </location>
</feature>
<dbReference type="PRINTS" id="PR00401">
    <property type="entry name" value="SH2DOMAIN"/>
</dbReference>
<organism evidence="5 6">
    <name type="scientific">Monosiga brevicollis</name>
    <name type="common">Choanoflagellate</name>
    <dbReference type="NCBI Taxonomy" id="81824"/>
    <lineage>
        <taxon>Eukaryota</taxon>
        <taxon>Choanoflagellata</taxon>
        <taxon>Craspedida</taxon>
        <taxon>Salpingoecidae</taxon>
        <taxon>Monosiga</taxon>
    </lineage>
</organism>
<feature type="compositionally biased region" description="Basic and acidic residues" evidence="3">
    <location>
        <begin position="1416"/>
        <end position="1425"/>
    </location>
</feature>
<evidence type="ECO:0000259" key="4">
    <source>
        <dbReference type="PROSITE" id="PS50001"/>
    </source>
</evidence>
<dbReference type="InterPro" id="IPR036860">
    <property type="entry name" value="SH2_dom_sf"/>
</dbReference>
<dbReference type="EMBL" id="CH991563">
    <property type="protein sequence ID" value="EDQ86837.1"/>
    <property type="molecule type" value="Genomic_DNA"/>
</dbReference>
<evidence type="ECO:0000313" key="5">
    <source>
        <dbReference type="EMBL" id="EDQ86837.1"/>
    </source>
</evidence>
<evidence type="ECO:0000256" key="1">
    <source>
        <dbReference type="ARBA" id="ARBA00022999"/>
    </source>
</evidence>
<dbReference type="KEGG" id="mbr:MONBRDRAFT_10537"/>
<dbReference type="SUPFAM" id="SSF55550">
    <property type="entry name" value="SH2 domain"/>
    <property type="match status" value="6"/>
</dbReference>
<keyword evidence="1 2" id="KW-0727">SH2 domain</keyword>
<feature type="region of interest" description="Disordered" evidence="3">
    <location>
        <begin position="928"/>
        <end position="965"/>
    </location>
</feature>
<dbReference type="SMART" id="SM00252">
    <property type="entry name" value="SH2"/>
    <property type="match status" value="6"/>
</dbReference>
<feature type="domain" description="SH2" evidence="4">
    <location>
        <begin position="1121"/>
        <end position="1214"/>
    </location>
</feature>
<sequence length="1698" mass="191783">MAAPRPARDDDPNITLVTPKPQENRAAFTTSSQSAAGPVEKIHQFVAQQGRSNSARAQSNDPMATDVRNYLRQKQSSGFFDEAIHQDSPQMNVIELVPNADGGFAVQYTKQEVVLLVNHDGNVNSYPLALTDNDIRISGSLNVFPTLSALIAAYQESARDLSIQLLDSRNAAVIPREGEANVGQPMRIADVCAWHAFARQKVDGLVLAELTPQMLQERFGMMQREADEFIAERDALDRGRITLPLFVERHRQTFYVRETNGRLRVFDADTNEEVYKMTDQILASLRETHPHLANRFGCRLTLVNVDPILFLNYAVAALPLKLMVATKLRVAGRLSELKEPAIGEFCWMGDALGWQRRMSDGQMKSQNAWDNADLRAWFEHVSLPELSAVLATETMTGATFANASTADLQALAAPHGLEGEIERAKDLFHCRVKRAANTMTSGVSAADSLNLDYVDPFAMTATWYFGTDHVAALTDLDDSEAPDGAFVVCENPQRHGELMLEVLQDGANVDLAIKPVDSGIQLEGTTYIAKTLSELVAYHSAYHEDQEQPPLLSPETDPFRHERMPWYLNFTPSIEDVQTLQTRPVGSFLLHPKNGSKDFCLQILRGSDIGKYFIQNEEQGVRIMSSKYVFATFMDLIDFYSFVPSNDLAFNLYRDAAQEVPILAMEAGTFSSHILVTCGELPALKLLCSTRGRATVADALRNPLEAEAWLYPDLDRERAEQLLVNKPDGTFAIRDGSEEAAWVLSYACGGQVEHAHMDAVETGIGLRDHEARFQTLQAFVDYYSSSSQRGLRCPLGELLSEDAEPTPKHEPLSRRDEASSGPGAELEPLQTDDWFHPNMSREEAETRLDGQPDGVFLVRRSTTTNAHVISYAAENETHHALVDTIEDGFVVRDSNTVFASLDVLINYHRDPSQENLLHHLTVPIAVAPTSGASPNASPNPRPSGPVHSADMRRESSQNDLQPGSGILGTRRYPWLMLHPHSREAALDTIANREDGAFVIRSSQRVPECMVLSFVNGDRILHELIVVDIDERDNEIGLHLMIDDQRIFPDVRSLVDFHSQHKRVLPVLLCEDAQERASSRRLTMGAVSMVGDRSARTQEDVYTYETDANGPVTGFLRETAPWIVTGLREQDALSLIYDKPDGTFIVRPSDHAQASLVLCYIFQGMVEQELIVMHEEGFSLRRHTSQTFSTLHDMVAYYSQYQAVLKCCLRQFDSVLQLQSAQQSNMFNQQQQQQQSSHMQRGQSNMQLAYPTSMAQHREETLTIDKQRRMSRAILQNSGTLDFNNTVFFANDEPQASSRTLRRNQLALPAPSSNSQHNSDGRKHYHQRHHRHHHHHGGHSSSHSRHHESSDSRGHRRYGSNSSLSSVSSDEAERRRRYDNERRRRHRRSRYQSQRRSHADRGYAGRHESRLSSGRYSRPEHDDYGHKSQGRSSRGYDSLGHGGRGSHGENRSHYHHHHEHHRHHGGHRHSRANGAYRVYEEEPRRYSRQVSEGTQTRQRKANEGTQTRPRKSTEYTQTRRSADDTLPTRPRSRSESKRRSSMVIIDEDYSWLQMDYTKNEVKNRVPYETGAFVMHQSKHKGHVATLTYRDKNWKLRSVEVVRRKDNRSKCHLARIACGTHIIRPAGLMMTHVSHYVDKAGVHRALKSPYTHNLAALISIIVALAHSDKTFKAKRDLVYYYAENTRSVLGTRLRLPTSQV</sequence>
<reference evidence="5 6" key="1">
    <citation type="journal article" date="2008" name="Nature">
        <title>The genome of the choanoflagellate Monosiga brevicollis and the origin of metazoans.</title>
        <authorList>
            <consortium name="JGI Sequencing"/>
            <person name="King N."/>
            <person name="Westbrook M.J."/>
            <person name="Young S.L."/>
            <person name="Kuo A."/>
            <person name="Abedin M."/>
            <person name="Chapman J."/>
            <person name="Fairclough S."/>
            <person name="Hellsten U."/>
            <person name="Isogai Y."/>
            <person name="Letunic I."/>
            <person name="Marr M."/>
            <person name="Pincus D."/>
            <person name="Putnam N."/>
            <person name="Rokas A."/>
            <person name="Wright K.J."/>
            <person name="Zuzow R."/>
            <person name="Dirks W."/>
            <person name="Good M."/>
            <person name="Goodstein D."/>
            <person name="Lemons D."/>
            <person name="Li W."/>
            <person name="Lyons J.B."/>
            <person name="Morris A."/>
            <person name="Nichols S."/>
            <person name="Richter D.J."/>
            <person name="Salamov A."/>
            <person name="Bork P."/>
            <person name="Lim W.A."/>
            <person name="Manning G."/>
            <person name="Miller W.T."/>
            <person name="McGinnis W."/>
            <person name="Shapiro H."/>
            <person name="Tjian R."/>
            <person name="Grigoriev I.V."/>
            <person name="Rokhsar D."/>
        </authorList>
    </citation>
    <scope>NUCLEOTIDE SEQUENCE [LARGE SCALE GENOMIC DNA]</scope>
    <source>
        <strain evidence="6">MX1 / ATCC 50154</strain>
    </source>
</reference>
<feature type="domain" description="SH2" evidence="4">
    <location>
        <begin position="834"/>
        <end position="924"/>
    </location>
</feature>
<proteinExistence type="predicted"/>
<protein>
    <recommendedName>
        <fullName evidence="4">SH2 domain-containing protein</fullName>
    </recommendedName>
</protein>
<feature type="compositionally biased region" description="Low complexity" evidence="3">
    <location>
        <begin position="1359"/>
        <end position="1368"/>
    </location>
</feature>
<dbReference type="Pfam" id="PF00017">
    <property type="entry name" value="SH2"/>
    <property type="match status" value="4"/>
</dbReference>
<dbReference type="FunFam" id="3.30.505.10:FF:000104">
    <property type="entry name" value="Phosphoinositide 3-kinase adapter subunit"/>
    <property type="match status" value="1"/>
</dbReference>
<evidence type="ECO:0000313" key="6">
    <source>
        <dbReference type="Proteomes" id="UP000001357"/>
    </source>
</evidence>
<dbReference type="GeneID" id="5893648"/>
<dbReference type="InParanoid" id="A9V6N4"/>
<feature type="region of interest" description="Disordered" evidence="3">
    <location>
        <begin position="1307"/>
        <end position="1539"/>
    </location>
</feature>
<feature type="compositionally biased region" description="Basic and acidic residues" evidence="3">
    <location>
        <begin position="1370"/>
        <end position="1381"/>
    </location>
</feature>